<dbReference type="RefSeq" id="WP_377906728.1">
    <property type="nucleotide sequence ID" value="NZ_JBHRZS010000007.1"/>
</dbReference>
<feature type="compositionally biased region" description="Polar residues" evidence="8">
    <location>
        <begin position="830"/>
        <end position="839"/>
    </location>
</feature>
<dbReference type="Proteomes" id="UP001595805">
    <property type="component" value="Unassembled WGS sequence"/>
</dbReference>
<dbReference type="PANTHER" id="PTHR43493:SF5">
    <property type="entry name" value="DNA GYRASE SUBUNIT A, CHLOROPLASTIC_MITOCHONDRIAL"/>
    <property type="match status" value="1"/>
</dbReference>
<dbReference type="Pfam" id="PF00521">
    <property type="entry name" value="DNA_topoisoIV"/>
    <property type="match status" value="1"/>
</dbReference>
<dbReference type="InterPro" id="IPR013758">
    <property type="entry name" value="Topo_IIA_A/C_ab"/>
</dbReference>
<feature type="region of interest" description="Disordered" evidence="8">
    <location>
        <begin position="829"/>
        <end position="918"/>
    </location>
</feature>
<dbReference type="PROSITE" id="PS52040">
    <property type="entry name" value="TOPO_IIA"/>
    <property type="match status" value="1"/>
</dbReference>
<organism evidence="10 11">
    <name type="scientific">Algoriphagus namhaensis</name>
    <dbReference type="NCBI Taxonomy" id="915353"/>
    <lineage>
        <taxon>Bacteria</taxon>
        <taxon>Pseudomonadati</taxon>
        <taxon>Bacteroidota</taxon>
        <taxon>Cytophagia</taxon>
        <taxon>Cytophagales</taxon>
        <taxon>Cyclobacteriaceae</taxon>
        <taxon>Algoriphagus</taxon>
    </lineage>
</organism>
<comment type="similarity">
    <text evidence="2">Belongs to the type II topoisomerase GyrA/ParC subunit family.</text>
</comment>
<evidence type="ECO:0000313" key="11">
    <source>
        <dbReference type="Proteomes" id="UP001595805"/>
    </source>
</evidence>
<dbReference type="NCBIfam" id="NF007209">
    <property type="entry name" value="PRK09631.1"/>
    <property type="match status" value="1"/>
</dbReference>
<feature type="active site" description="O-(5'-phospho-DNA)-tyrosine intermediate" evidence="6">
    <location>
        <position position="123"/>
    </location>
</feature>
<keyword evidence="4 6" id="KW-0238">DNA-binding</keyword>
<dbReference type="Gene3D" id="3.30.1360.40">
    <property type="match status" value="1"/>
</dbReference>
<dbReference type="Gene3D" id="1.10.268.10">
    <property type="entry name" value="Topoisomerase, domain 3"/>
    <property type="match status" value="1"/>
</dbReference>
<evidence type="ECO:0000256" key="6">
    <source>
        <dbReference type="PROSITE-ProRule" id="PRU01384"/>
    </source>
</evidence>
<feature type="compositionally biased region" description="Basic and acidic residues" evidence="8">
    <location>
        <begin position="867"/>
        <end position="885"/>
    </location>
</feature>
<dbReference type="InterPro" id="IPR013757">
    <property type="entry name" value="Topo_IIA_A_a_sf"/>
</dbReference>
<evidence type="ECO:0000256" key="7">
    <source>
        <dbReference type="SAM" id="Coils"/>
    </source>
</evidence>
<proteinExistence type="inferred from homology"/>
<evidence type="ECO:0000256" key="2">
    <source>
        <dbReference type="ARBA" id="ARBA00008263"/>
    </source>
</evidence>
<dbReference type="InterPro" id="IPR050220">
    <property type="entry name" value="Type_II_DNA_Topoisomerases"/>
</dbReference>
<keyword evidence="3 6" id="KW-0799">Topoisomerase</keyword>
<keyword evidence="7" id="KW-0175">Coiled coil</keyword>
<dbReference type="NCBIfam" id="NF009397">
    <property type="entry name" value="PRK12758.1"/>
    <property type="match status" value="1"/>
</dbReference>
<sequence>MSEENSPLGNQDENLQTSNPVSGMYKDWFLDYASYVILERAVPAIEDGLKPVQRRILHAMKEMDDGRFNKVANIIGQSMQYHPHGDASIGDAIVNLGQKDLLIETQGNWGDIRTGDSAAAARYIEARLSKFALDVVFNPQTTKWQLSYDGRKREPITLPVKFPLLLAQGVEGIAVGLSTKILPHNFIELIEASIQILKGRKPKVFPDFATGGLADFSEYNEGKRGGRVKVRAKIEEVDSKTLAIKEIPYATTTDSLIDSILKANDKGKIKIKKVVDNTAKDVEIMIQLAPGVSPDVTIDALYAFTDCEVSISPNACVIADEKPVFLSVNEILAYNTQQTKDLLKQELEIRRAELMEKLLFSSLEKIFIENRIYRDIEECTTWEAVLEAIDAGLEPYKPDFYREITKDDLVRLTEIRIKRISKFDAFKADELMRRLQEELDQVNHDLNHLTEYAIAYYQNLLSKYGKGRERKTEIQAFDTINANVVAANNAKLYVNRQDGFVGFGLKKDEFVCECSDLDDIIVIRRDGVCMVSKIQEKNFMGKDILFVGVFRKGDERMVYNLVYLDGASGRSMVKRFQVLAVTRDKEYNLTKGTKGSKVTYLTANPNGEAEIVTVTLTQGAKARVKVFDFDFATIDIKGRGAGGNILTKYPVRKIVLKMEGVSTLGGLDIYYDPVVGRLNTDERGEWIGNYLGDDRILTLYKNGDYELTTFELTNRYDAANILLIEKFDPEKVISAIYFDGASKTHFVKRFQIETSTINKRFNFISDHKSSKLEIASTEKQPQVKATLLKNKEKVEMEYDLDMLIDLKGWKAIGNKLSNYPVKKLELIKQKPSSNTSSQGNEDDSEEEEPTTKAKQEKPEPSPSEGSNKAKTDEPKPEAKEEKGDQKPAPGAKDEDIEIGSTIDLSPKRKDDDEQLGLF</sequence>
<evidence type="ECO:0000313" key="10">
    <source>
        <dbReference type="EMBL" id="MFC3881386.1"/>
    </source>
</evidence>
<evidence type="ECO:0000256" key="5">
    <source>
        <dbReference type="ARBA" id="ARBA00023235"/>
    </source>
</evidence>
<dbReference type="SUPFAM" id="SSF56719">
    <property type="entry name" value="Type II DNA topoisomerase"/>
    <property type="match status" value="1"/>
</dbReference>
<dbReference type="InterPro" id="IPR013760">
    <property type="entry name" value="Topo_IIA-like_dom_sf"/>
</dbReference>
<evidence type="ECO:0000256" key="8">
    <source>
        <dbReference type="SAM" id="MobiDB-lite"/>
    </source>
</evidence>
<comment type="catalytic activity">
    <reaction evidence="1 6">
        <text>ATP-dependent breakage, passage and rejoining of double-stranded DNA.</text>
        <dbReference type="EC" id="5.6.2.2"/>
    </reaction>
</comment>
<evidence type="ECO:0000256" key="1">
    <source>
        <dbReference type="ARBA" id="ARBA00000185"/>
    </source>
</evidence>
<feature type="compositionally biased region" description="Basic and acidic residues" evidence="8">
    <location>
        <begin position="849"/>
        <end position="859"/>
    </location>
</feature>
<name>A0ABV8AWZ2_9BACT</name>
<keyword evidence="5 6" id="KW-0413">Isomerase</keyword>
<dbReference type="Gene3D" id="3.90.199.10">
    <property type="entry name" value="Topoisomerase II, domain 5"/>
    <property type="match status" value="1"/>
</dbReference>
<dbReference type="SMART" id="SM00434">
    <property type="entry name" value="TOP4c"/>
    <property type="match status" value="1"/>
</dbReference>
<accession>A0ABV8AWZ2</accession>
<dbReference type="EMBL" id="JBHRZS010000007">
    <property type="protein sequence ID" value="MFC3881386.1"/>
    <property type="molecule type" value="Genomic_DNA"/>
</dbReference>
<comment type="caution">
    <text evidence="10">The sequence shown here is derived from an EMBL/GenBank/DDBJ whole genome shotgun (WGS) entry which is preliminary data.</text>
</comment>
<keyword evidence="11" id="KW-1185">Reference proteome</keyword>
<dbReference type="InterPro" id="IPR002205">
    <property type="entry name" value="Topo_IIA_dom_A"/>
</dbReference>
<reference evidence="11" key="1">
    <citation type="journal article" date="2019" name="Int. J. Syst. Evol. Microbiol.">
        <title>The Global Catalogue of Microorganisms (GCM) 10K type strain sequencing project: providing services to taxonomists for standard genome sequencing and annotation.</title>
        <authorList>
            <consortium name="The Broad Institute Genomics Platform"/>
            <consortium name="The Broad Institute Genome Sequencing Center for Infectious Disease"/>
            <person name="Wu L."/>
            <person name="Ma J."/>
        </authorList>
    </citation>
    <scope>NUCLEOTIDE SEQUENCE [LARGE SCALE GENOMIC DNA]</scope>
    <source>
        <strain evidence="11">CCUG 60523</strain>
    </source>
</reference>
<protein>
    <submittedName>
        <fullName evidence="10">DNA gyrase/topoisomerase IV subunit A</fullName>
    </submittedName>
</protein>
<evidence type="ECO:0000259" key="9">
    <source>
        <dbReference type="PROSITE" id="PS52040"/>
    </source>
</evidence>
<gene>
    <name evidence="10" type="ORF">ACFOSV_14425</name>
</gene>
<dbReference type="PANTHER" id="PTHR43493">
    <property type="entry name" value="DNA GYRASE/TOPOISOMERASE SUBUNIT A"/>
    <property type="match status" value="1"/>
</dbReference>
<evidence type="ECO:0000256" key="4">
    <source>
        <dbReference type="ARBA" id="ARBA00023125"/>
    </source>
</evidence>
<feature type="domain" description="Topo IIA-type catalytic" evidence="9">
    <location>
        <begin position="42"/>
        <end position="439"/>
    </location>
</feature>
<feature type="coiled-coil region" evidence="7">
    <location>
        <begin position="425"/>
        <end position="452"/>
    </location>
</feature>
<evidence type="ECO:0000256" key="3">
    <source>
        <dbReference type="ARBA" id="ARBA00023029"/>
    </source>
</evidence>